<evidence type="ECO:0000256" key="2">
    <source>
        <dbReference type="ARBA" id="ARBA00022771"/>
    </source>
</evidence>
<dbReference type="Proteomes" id="UP001374584">
    <property type="component" value="Unassembled WGS sequence"/>
</dbReference>
<dbReference type="GO" id="GO:0003989">
    <property type="term" value="F:acetyl-CoA carboxylase activity"/>
    <property type="evidence" value="ECO:0007669"/>
    <property type="project" value="TreeGrafter"/>
</dbReference>
<dbReference type="Gene3D" id="3.90.226.10">
    <property type="entry name" value="2-enoyl-CoA Hydratase, Chain A, domain 1"/>
    <property type="match status" value="1"/>
</dbReference>
<proteinExistence type="predicted"/>
<protein>
    <recommendedName>
        <fullName evidence="3">CoA carboxyltransferase N-terminal domain-containing protein</fullName>
    </recommendedName>
</protein>
<dbReference type="GO" id="GO:0016740">
    <property type="term" value="F:transferase activity"/>
    <property type="evidence" value="ECO:0007669"/>
    <property type="project" value="UniProtKB-KW"/>
</dbReference>
<reference evidence="4 5" key="1">
    <citation type="submission" date="2024-01" db="EMBL/GenBank/DDBJ databases">
        <title>The genomes of 5 underutilized Papilionoideae crops provide insights into root nodulation and disease resistanc.</title>
        <authorList>
            <person name="Jiang F."/>
        </authorList>
    </citation>
    <scope>NUCLEOTIDE SEQUENCE [LARGE SCALE GENOMIC DNA]</scope>
    <source>
        <strain evidence="4">JINMINGXINNONG_FW02</strain>
        <tissue evidence="4">Leaves</tissue>
    </source>
</reference>
<dbReference type="InterPro" id="IPR011762">
    <property type="entry name" value="COA_CT_N"/>
</dbReference>
<keyword evidence="2" id="KW-0863">Zinc-finger</keyword>
<keyword evidence="2" id="KW-0479">Metal-binding</keyword>
<dbReference type="GO" id="GO:0006633">
    <property type="term" value="P:fatty acid biosynthetic process"/>
    <property type="evidence" value="ECO:0007669"/>
    <property type="project" value="TreeGrafter"/>
</dbReference>
<keyword evidence="5" id="KW-1185">Reference proteome</keyword>
<dbReference type="EMBL" id="JAYMYR010000056">
    <property type="protein sequence ID" value="KAK7326573.1"/>
    <property type="molecule type" value="Genomic_DNA"/>
</dbReference>
<sequence length="108" mass="12011">MDSSERIEFSIDSGTWNPMDEDMISNDPIKFHSAEESYKNRIDFYQIRTGLTEAVQTGTGQLNGIPVAIGIMDFNFMGGSMGSVVVLACWGISLLPNQRLILHLLVKE</sequence>
<dbReference type="GO" id="GO:2001295">
    <property type="term" value="P:malonyl-CoA biosynthetic process"/>
    <property type="evidence" value="ECO:0007669"/>
    <property type="project" value="TreeGrafter"/>
</dbReference>
<dbReference type="GO" id="GO:0008270">
    <property type="term" value="F:zinc ion binding"/>
    <property type="evidence" value="ECO:0007669"/>
    <property type="project" value="UniProtKB-KW"/>
</dbReference>
<dbReference type="AlphaFoldDB" id="A0AAN9L404"/>
<dbReference type="PROSITE" id="PS50980">
    <property type="entry name" value="COA_CT_NTER"/>
    <property type="match status" value="1"/>
</dbReference>
<name>A0AAN9L404_PHACN</name>
<accession>A0AAN9L404</accession>
<dbReference type="InterPro" id="IPR029045">
    <property type="entry name" value="ClpP/crotonase-like_dom_sf"/>
</dbReference>
<evidence type="ECO:0000259" key="3">
    <source>
        <dbReference type="PROSITE" id="PS50980"/>
    </source>
</evidence>
<dbReference type="PANTHER" id="PTHR42995">
    <property type="entry name" value="ACETYL-COENZYME A CARBOXYLASE CARBOXYL TRANSFERASE SUBUNIT BETA, CHLOROPLASTIC"/>
    <property type="match status" value="1"/>
</dbReference>
<dbReference type="PANTHER" id="PTHR42995:SF5">
    <property type="entry name" value="ACETYL-COENZYME A CARBOXYLASE CARBOXYL TRANSFERASE SUBUNIT BETA, CHLOROPLASTIC"/>
    <property type="match status" value="1"/>
</dbReference>
<comment type="caution">
    <text evidence="4">The sequence shown here is derived from an EMBL/GenBank/DDBJ whole genome shotgun (WGS) entry which is preliminary data.</text>
</comment>
<keyword evidence="1" id="KW-0808">Transferase</keyword>
<evidence type="ECO:0000313" key="4">
    <source>
        <dbReference type="EMBL" id="KAK7326573.1"/>
    </source>
</evidence>
<evidence type="ECO:0000313" key="5">
    <source>
        <dbReference type="Proteomes" id="UP001374584"/>
    </source>
</evidence>
<dbReference type="GO" id="GO:0009507">
    <property type="term" value="C:chloroplast"/>
    <property type="evidence" value="ECO:0007669"/>
    <property type="project" value="TreeGrafter"/>
</dbReference>
<gene>
    <name evidence="4" type="ORF">VNO80_32650</name>
</gene>
<organism evidence="4 5">
    <name type="scientific">Phaseolus coccineus</name>
    <name type="common">Scarlet runner bean</name>
    <name type="synonym">Phaseolus multiflorus</name>
    <dbReference type="NCBI Taxonomy" id="3886"/>
    <lineage>
        <taxon>Eukaryota</taxon>
        <taxon>Viridiplantae</taxon>
        <taxon>Streptophyta</taxon>
        <taxon>Embryophyta</taxon>
        <taxon>Tracheophyta</taxon>
        <taxon>Spermatophyta</taxon>
        <taxon>Magnoliopsida</taxon>
        <taxon>eudicotyledons</taxon>
        <taxon>Gunneridae</taxon>
        <taxon>Pentapetalae</taxon>
        <taxon>rosids</taxon>
        <taxon>fabids</taxon>
        <taxon>Fabales</taxon>
        <taxon>Fabaceae</taxon>
        <taxon>Papilionoideae</taxon>
        <taxon>50 kb inversion clade</taxon>
        <taxon>NPAAA clade</taxon>
        <taxon>indigoferoid/millettioid clade</taxon>
        <taxon>Phaseoleae</taxon>
        <taxon>Phaseolus</taxon>
    </lineage>
</organism>
<feature type="domain" description="CoA carboxyltransferase N-terminal" evidence="3">
    <location>
        <begin position="1"/>
        <end position="108"/>
    </location>
</feature>
<dbReference type="SUPFAM" id="SSF52096">
    <property type="entry name" value="ClpP/crotonase"/>
    <property type="match status" value="1"/>
</dbReference>
<keyword evidence="2" id="KW-0862">Zinc</keyword>
<evidence type="ECO:0000256" key="1">
    <source>
        <dbReference type="ARBA" id="ARBA00022679"/>
    </source>
</evidence>